<protein>
    <submittedName>
        <fullName evidence="1">Uncharacterized protein</fullName>
    </submittedName>
</protein>
<evidence type="ECO:0000313" key="1">
    <source>
        <dbReference type="EMBL" id="KAJ1357461.1"/>
    </source>
</evidence>
<dbReference type="EMBL" id="JAHQIW010003141">
    <property type="protein sequence ID" value="KAJ1357461.1"/>
    <property type="molecule type" value="Genomic_DNA"/>
</dbReference>
<comment type="caution">
    <text evidence="1">The sequence shown here is derived from an EMBL/GenBank/DDBJ whole genome shotgun (WGS) entry which is preliminary data.</text>
</comment>
<dbReference type="Proteomes" id="UP001196413">
    <property type="component" value="Unassembled WGS sequence"/>
</dbReference>
<organism evidence="1 2">
    <name type="scientific">Parelaphostrongylus tenuis</name>
    <name type="common">Meningeal worm</name>
    <dbReference type="NCBI Taxonomy" id="148309"/>
    <lineage>
        <taxon>Eukaryota</taxon>
        <taxon>Metazoa</taxon>
        <taxon>Ecdysozoa</taxon>
        <taxon>Nematoda</taxon>
        <taxon>Chromadorea</taxon>
        <taxon>Rhabditida</taxon>
        <taxon>Rhabditina</taxon>
        <taxon>Rhabditomorpha</taxon>
        <taxon>Strongyloidea</taxon>
        <taxon>Metastrongylidae</taxon>
        <taxon>Parelaphostrongylus</taxon>
    </lineage>
</organism>
<sequence>MMAGSADSAKRVFLRMARMKRQWRGMDPECQSSAESSPSGARMDIGLLTRAQKQNVKIEIGVEIVTERRERCGEAFAMRHVSVESILVDELDMPTWLCWDSSKE</sequence>
<dbReference type="AlphaFoldDB" id="A0AAD5QSL2"/>
<accession>A0AAD5QSL2</accession>
<keyword evidence="2" id="KW-1185">Reference proteome</keyword>
<name>A0AAD5QSL2_PARTN</name>
<reference evidence="1" key="1">
    <citation type="submission" date="2021-06" db="EMBL/GenBank/DDBJ databases">
        <title>Parelaphostrongylus tenuis whole genome reference sequence.</title>
        <authorList>
            <person name="Garwood T.J."/>
            <person name="Larsen P.A."/>
            <person name="Fountain-Jones N.M."/>
            <person name="Garbe J.R."/>
            <person name="Macchietto M.G."/>
            <person name="Kania S.A."/>
            <person name="Gerhold R.W."/>
            <person name="Richards J.E."/>
            <person name="Wolf T.M."/>
        </authorList>
    </citation>
    <scope>NUCLEOTIDE SEQUENCE</scope>
    <source>
        <strain evidence="1">MNPRO001-30</strain>
        <tissue evidence="1">Meninges</tissue>
    </source>
</reference>
<gene>
    <name evidence="1" type="ORF">KIN20_015619</name>
</gene>
<evidence type="ECO:0000313" key="2">
    <source>
        <dbReference type="Proteomes" id="UP001196413"/>
    </source>
</evidence>
<proteinExistence type="predicted"/>